<evidence type="ECO:0000313" key="4">
    <source>
        <dbReference type="EMBL" id="KAF6023567.1"/>
    </source>
</evidence>
<evidence type="ECO:0000313" key="5">
    <source>
        <dbReference type="Proteomes" id="UP000593567"/>
    </source>
</evidence>
<dbReference type="InterPro" id="IPR011009">
    <property type="entry name" value="Kinase-like_dom_sf"/>
</dbReference>
<dbReference type="SMART" id="SM00220">
    <property type="entry name" value="S_TKc"/>
    <property type="match status" value="1"/>
</dbReference>
<dbReference type="SUPFAM" id="SSF48403">
    <property type="entry name" value="Ankyrin repeat"/>
    <property type="match status" value="1"/>
</dbReference>
<keyword evidence="5" id="KW-1185">Reference proteome</keyword>
<evidence type="ECO:0000259" key="3">
    <source>
        <dbReference type="PROSITE" id="PS50011"/>
    </source>
</evidence>
<dbReference type="GO" id="GO:0005524">
    <property type="term" value="F:ATP binding"/>
    <property type="evidence" value="ECO:0007669"/>
    <property type="project" value="InterPro"/>
</dbReference>
<keyword evidence="1" id="KW-0677">Repeat</keyword>
<evidence type="ECO:0000256" key="2">
    <source>
        <dbReference type="ARBA" id="ARBA00023043"/>
    </source>
</evidence>
<comment type="caution">
    <text evidence="4">The sequence shown here is derived from an EMBL/GenBank/DDBJ whole genome shotgun (WGS) entry which is preliminary data.</text>
</comment>
<dbReference type="Pfam" id="PF00069">
    <property type="entry name" value="Pkinase"/>
    <property type="match status" value="2"/>
</dbReference>
<organism evidence="4 5">
    <name type="scientific">Bugula neritina</name>
    <name type="common">Brown bryozoan</name>
    <name type="synonym">Sertularia neritina</name>
    <dbReference type="NCBI Taxonomy" id="10212"/>
    <lineage>
        <taxon>Eukaryota</taxon>
        <taxon>Metazoa</taxon>
        <taxon>Spiralia</taxon>
        <taxon>Lophotrochozoa</taxon>
        <taxon>Bryozoa</taxon>
        <taxon>Gymnolaemata</taxon>
        <taxon>Cheilostomatida</taxon>
        <taxon>Flustrina</taxon>
        <taxon>Buguloidea</taxon>
        <taxon>Bugulidae</taxon>
        <taxon>Bugula</taxon>
    </lineage>
</organism>
<dbReference type="PANTHER" id="PTHR24198">
    <property type="entry name" value="ANKYRIN REPEAT AND PROTEIN KINASE DOMAIN-CONTAINING PROTEIN"/>
    <property type="match status" value="1"/>
</dbReference>
<dbReference type="GO" id="GO:0004672">
    <property type="term" value="F:protein kinase activity"/>
    <property type="evidence" value="ECO:0007669"/>
    <property type="project" value="InterPro"/>
</dbReference>
<dbReference type="OrthoDB" id="10261302at2759"/>
<accession>A0A7J7JC29</accession>
<dbReference type="InterPro" id="IPR002110">
    <property type="entry name" value="Ankyrin_rpt"/>
</dbReference>
<dbReference type="InterPro" id="IPR036770">
    <property type="entry name" value="Ankyrin_rpt-contain_sf"/>
</dbReference>
<dbReference type="PANTHER" id="PTHR24198:SF165">
    <property type="entry name" value="ANKYRIN REPEAT-CONTAINING PROTEIN-RELATED"/>
    <property type="match status" value="1"/>
</dbReference>
<dbReference type="Proteomes" id="UP000593567">
    <property type="component" value="Unassembled WGS sequence"/>
</dbReference>
<dbReference type="EMBL" id="VXIV02002697">
    <property type="protein sequence ID" value="KAF6023567.1"/>
    <property type="molecule type" value="Genomic_DNA"/>
</dbReference>
<evidence type="ECO:0000256" key="1">
    <source>
        <dbReference type="ARBA" id="ARBA00022737"/>
    </source>
</evidence>
<gene>
    <name evidence="4" type="ORF">EB796_018128</name>
</gene>
<dbReference type="AlphaFoldDB" id="A0A7J7JC29"/>
<reference evidence="4" key="1">
    <citation type="submission" date="2020-06" db="EMBL/GenBank/DDBJ databases">
        <title>Draft genome of Bugula neritina, a colonial animal packing powerful symbionts and potential medicines.</title>
        <authorList>
            <person name="Rayko M."/>
        </authorList>
    </citation>
    <scope>NUCLEOTIDE SEQUENCE [LARGE SCALE GENOMIC DNA]</scope>
    <source>
        <strain evidence="4">Kwan_BN1</strain>
    </source>
</reference>
<name>A0A7J7JC29_BUGNE</name>
<dbReference type="Gene3D" id="1.25.40.20">
    <property type="entry name" value="Ankyrin repeat-containing domain"/>
    <property type="match status" value="3"/>
</dbReference>
<dbReference type="Gene3D" id="3.30.200.20">
    <property type="entry name" value="Phosphorylase Kinase, domain 1"/>
    <property type="match status" value="2"/>
</dbReference>
<keyword evidence="2" id="KW-0040">ANK repeat</keyword>
<feature type="domain" description="Protein kinase" evidence="3">
    <location>
        <begin position="539"/>
        <end position="662"/>
    </location>
</feature>
<proteinExistence type="predicted"/>
<protein>
    <recommendedName>
        <fullName evidence="3">Protein kinase domain-containing protein</fullName>
    </recommendedName>
</protein>
<dbReference type="SUPFAM" id="SSF56112">
    <property type="entry name" value="Protein kinase-like (PK-like)"/>
    <property type="match status" value="2"/>
</dbReference>
<dbReference type="PROSITE" id="PS50011">
    <property type="entry name" value="PROTEIN_KINASE_DOM"/>
    <property type="match status" value="1"/>
</dbReference>
<dbReference type="InterPro" id="IPR000719">
    <property type="entry name" value="Prot_kinase_dom"/>
</dbReference>
<sequence>MLITIVLSMSRSKNFDKLLQFINEGNAVGFEQKLRSLTASQRLDVLKKQDDEHFSLFEYAAIGGHTEIVKVAIALVPASEHYNILAIQGINECTTLHVAAYFGRTDIVELIASLLLRADLYRLLRIQDKQGNTSLTCGLMEKKTETVKFILNCLPAADMCKVISIPNNRGNTVLSWAAQCGLMDLLKLCVDIIPPEQLYSQLLVADDDGDTVIHFAAYRNQSEAAVYLLNKLTAIQVGEIVEIQNKEGHNPIEYAKSKGYHKFVTVVGVYLRDRKIFLNGKVKHVVVGEKLGSGGQATVYRGTWLSTPVAIKILPNPFGIDLSETPLQEVEEYNAIKNLRHPNIIQFFGVGQLRTDIGLVMELCDTDLKKMSQQIGQSGEALDKQGNTPLTCGLREKKTETVKFILNCLPAADMCKVTSIPNNRRNTVLSWAAQCGLMDLLKLCVDIIPPEQLYSQLLVAGDDGGTVIHCAACGNQSEAAVYLLDKLTAIQVGETCVIKNKEGHSPIEYAKSNGYHKFATVVGAYLRDRRILLNGKVKHVVGEKLGSGGQATVYRGTWLSTPVAIKILPNPFGIDLSKTPLQEVEEYNAIKNLRHPNIIQFFGVGQLKTDIGLVMELCDTDLKKMFQQIGKSRDALGLQCTELQSYYTDMLQPRQLTCGLWV</sequence>
<dbReference type="SMART" id="SM00248">
    <property type="entry name" value="ANK"/>
    <property type="match status" value="8"/>
</dbReference>